<name>A0AAE0I307_9PEZI</name>
<accession>A0AAE0I307</accession>
<feature type="region of interest" description="Disordered" evidence="1">
    <location>
        <begin position="104"/>
        <end position="183"/>
    </location>
</feature>
<evidence type="ECO:0000313" key="3">
    <source>
        <dbReference type="Proteomes" id="UP001286456"/>
    </source>
</evidence>
<feature type="compositionally biased region" description="Basic and acidic residues" evidence="1">
    <location>
        <begin position="161"/>
        <end position="170"/>
    </location>
</feature>
<proteinExistence type="predicted"/>
<dbReference type="AlphaFoldDB" id="A0AAE0I307"/>
<dbReference type="Proteomes" id="UP001286456">
    <property type="component" value="Unassembled WGS sequence"/>
</dbReference>
<organism evidence="2 3">
    <name type="scientific">Cercophora scortea</name>
    <dbReference type="NCBI Taxonomy" id="314031"/>
    <lineage>
        <taxon>Eukaryota</taxon>
        <taxon>Fungi</taxon>
        <taxon>Dikarya</taxon>
        <taxon>Ascomycota</taxon>
        <taxon>Pezizomycotina</taxon>
        <taxon>Sordariomycetes</taxon>
        <taxon>Sordariomycetidae</taxon>
        <taxon>Sordariales</taxon>
        <taxon>Lasiosphaeriaceae</taxon>
        <taxon>Cercophora</taxon>
    </lineage>
</organism>
<reference evidence="2" key="1">
    <citation type="journal article" date="2023" name="Mol. Phylogenet. Evol.">
        <title>Genome-scale phylogeny and comparative genomics of the fungal order Sordariales.</title>
        <authorList>
            <person name="Hensen N."/>
            <person name="Bonometti L."/>
            <person name="Westerberg I."/>
            <person name="Brannstrom I.O."/>
            <person name="Guillou S."/>
            <person name="Cros-Aarteil S."/>
            <person name="Calhoun S."/>
            <person name="Haridas S."/>
            <person name="Kuo A."/>
            <person name="Mondo S."/>
            <person name="Pangilinan J."/>
            <person name="Riley R."/>
            <person name="LaButti K."/>
            <person name="Andreopoulos B."/>
            <person name="Lipzen A."/>
            <person name="Chen C."/>
            <person name="Yan M."/>
            <person name="Daum C."/>
            <person name="Ng V."/>
            <person name="Clum A."/>
            <person name="Steindorff A."/>
            <person name="Ohm R.A."/>
            <person name="Martin F."/>
            <person name="Silar P."/>
            <person name="Natvig D.O."/>
            <person name="Lalanne C."/>
            <person name="Gautier V."/>
            <person name="Ament-Velasquez S.L."/>
            <person name="Kruys A."/>
            <person name="Hutchinson M.I."/>
            <person name="Powell A.J."/>
            <person name="Barry K."/>
            <person name="Miller A.N."/>
            <person name="Grigoriev I.V."/>
            <person name="Debuchy R."/>
            <person name="Gladieux P."/>
            <person name="Hiltunen Thoren M."/>
            <person name="Johannesson H."/>
        </authorList>
    </citation>
    <scope>NUCLEOTIDE SEQUENCE</scope>
    <source>
        <strain evidence="2">SMH4131-1</strain>
    </source>
</reference>
<dbReference type="EMBL" id="JAUEPO010000007">
    <property type="protein sequence ID" value="KAK3317653.1"/>
    <property type="molecule type" value="Genomic_DNA"/>
</dbReference>
<sequence length="253" mass="27571">MNQMPSPSIIHLLRTRCGNTVPPIAPNGLCGTCAPSEDAFLSLQLIHVRYGKGNTTAGHLDHSAPGFETAAAVPISTCNCFPASSQYASSISRCDLKYRPGIDERNAPNKMHNLRTPQCTGSSDLRLEPPGWHRIEGQNHQDETSPRSSVRDTDTSSACLGDDHQNDDNLKTSQGLPTKPVKPPYCRSNWSGCASKQELHDLIVKEVLRNATPRILEILQAELESVESEDGAKDEDLDGDLDDLDCLSIKTPD</sequence>
<evidence type="ECO:0000313" key="2">
    <source>
        <dbReference type="EMBL" id="KAK3317653.1"/>
    </source>
</evidence>
<feature type="compositionally biased region" description="Acidic residues" evidence="1">
    <location>
        <begin position="225"/>
        <end position="245"/>
    </location>
</feature>
<evidence type="ECO:0000256" key="1">
    <source>
        <dbReference type="SAM" id="MobiDB-lite"/>
    </source>
</evidence>
<feature type="compositionally biased region" description="Basic and acidic residues" evidence="1">
    <location>
        <begin position="125"/>
        <end position="154"/>
    </location>
</feature>
<comment type="caution">
    <text evidence="2">The sequence shown here is derived from an EMBL/GenBank/DDBJ whole genome shotgun (WGS) entry which is preliminary data.</text>
</comment>
<keyword evidence="3" id="KW-1185">Reference proteome</keyword>
<reference evidence="2" key="2">
    <citation type="submission" date="2023-06" db="EMBL/GenBank/DDBJ databases">
        <authorList>
            <consortium name="Lawrence Berkeley National Laboratory"/>
            <person name="Haridas S."/>
            <person name="Hensen N."/>
            <person name="Bonometti L."/>
            <person name="Westerberg I."/>
            <person name="Brannstrom I.O."/>
            <person name="Guillou S."/>
            <person name="Cros-Aarteil S."/>
            <person name="Calhoun S."/>
            <person name="Kuo A."/>
            <person name="Mondo S."/>
            <person name="Pangilinan J."/>
            <person name="Riley R."/>
            <person name="Labutti K."/>
            <person name="Andreopoulos B."/>
            <person name="Lipzen A."/>
            <person name="Chen C."/>
            <person name="Yanf M."/>
            <person name="Daum C."/>
            <person name="Ng V."/>
            <person name="Clum A."/>
            <person name="Steindorff A."/>
            <person name="Ohm R."/>
            <person name="Martin F."/>
            <person name="Silar P."/>
            <person name="Natvig D."/>
            <person name="Lalanne C."/>
            <person name="Gautier V."/>
            <person name="Ament-Velasquez S.L."/>
            <person name="Kruys A."/>
            <person name="Hutchinson M.I."/>
            <person name="Powell A.J."/>
            <person name="Barry K."/>
            <person name="Miller A.N."/>
            <person name="Grigoriev I.V."/>
            <person name="Debuchy R."/>
            <person name="Gladieux P."/>
            <person name="Thoren M.H."/>
            <person name="Johannesson H."/>
        </authorList>
    </citation>
    <scope>NUCLEOTIDE SEQUENCE</scope>
    <source>
        <strain evidence="2">SMH4131-1</strain>
    </source>
</reference>
<protein>
    <submittedName>
        <fullName evidence="2">Uncharacterized protein</fullName>
    </submittedName>
</protein>
<gene>
    <name evidence="2" type="ORF">B0T19DRAFT_295450</name>
</gene>
<feature type="region of interest" description="Disordered" evidence="1">
    <location>
        <begin position="225"/>
        <end position="253"/>
    </location>
</feature>